<protein>
    <recommendedName>
        <fullName evidence="3">F-box domain-containing protein</fullName>
    </recommendedName>
</protein>
<evidence type="ECO:0000313" key="2">
    <source>
        <dbReference type="Proteomes" id="UP000554482"/>
    </source>
</evidence>
<dbReference type="Proteomes" id="UP000554482">
    <property type="component" value="Unassembled WGS sequence"/>
</dbReference>
<evidence type="ECO:0000313" key="1">
    <source>
        <dbReference type="EMBL" id="KAF5177053.1"/>
    </source>
</evidence>
<reference evidence="1 2" key="1">
    <citation type="submission" date="2020-06" db="EMBL/GenBank/DDBJ databases">
        <title>Transcriptomic and genomic resources for Thalictrum thalictroides and T. hernandezii: Facilitating candidate gene discovery in an emerging model plant lineage.</title>
        <authorList>
            <person name="Arias T."/>
            <person name="Riano-Pachon D.M."/>
            <person name="Di Stilio V.S."/>
        </authorList>
    </citation>
    <scope>NUCLEOTIDE SEQUENCE [LARGE SCALE GENOMIC DNA]</scope>
    <source>
        <strain evidence="2">cv. WT478/WT964</strain>
        <tissue evidence="1">Leaves</tissue>
    </source>
</reference>
<accession>A0A7J6UWR2</accession>
<dbReference type="InterPro" id="IPR036047">
    <property type="entry name" value="F-box-like_dom_sf"/>
</dbReference>
<dbReference type="SUPFAM" id="SSF81383">
    <property type="entry name" value="F-box domain"/>
    <property type="match status" value="1"/>
</dbReference>
<keyword evidence="2" id="KW-1185">Reference proteome</keyword>
<name>A0A7J6UWR2_THATH</name>
<dbReference type="EMBL" id="JABWDY010041888">
    <property type="protein sequence ID" value="KAF5177053.1"/>
    <property type="molecule type" value="Genomic_DNA"/>
</dbReference>
<comment type="caution">
    <text evidence="1">The sequence shown here is derived from an EMBL/GenBank/DDBJ whole genome shotgun (WGS) entry which is preliminary data.</text>
</comment>
<proteinExistence type="predicted"/>
<dbReference type="AlphaFoldDB" id="A0A7J6UWR2"/>
<sequence length="278" mass="32598">MCCKVEEEEYSLWHLLPRDVLWMIIEGLDLLDFDSVSAVCGNWKSGCKSYCTISKKSFPLPKDTLPWLMTRKNRNSSVIKLYRPSTNRTYNIDMPEINGNMYMNLDKPYTITECGNELFVSLRKDNIYKIDHSILILRRVDDVSSMILFKNANNIGFMVREECTKAQSLLLNNLKNHGCQINPSTKETYRTAVFEKESYKLDGEMAYQYDRSTQNWVKFNFDNLVSFGEDTDVREWKKQMKAKEKLLVKKLIHGEKTTIEYPPFVVDRRKTGFWINIG</sequence>
<organism evidence="1 2">
    <name type="scientific">Thalictrum thalictroides</name>
    <name type="common">Rue-anemone</name>
    <name type="synonym">Anemone thalictroides</name>
    <dbReference type="NCBI Taxonomy" id="46969"/>
    <lineage>
        <taxon>Eukaryota</taxon>
        <taxon>Viridiplantae</taxon>
        <taxon>Streptophyta</taxon>
        <taxon>Embryophyta</taxon>
        <taxon>Tracheophyta</taxon>
        <taxon>Spermatophyta</taxon>
        <taxon>Magnoliopsida</taxon>
        <taxon>Ranunculales</taxon>
        <taxon>Ranunculaceae</taxon>
        <taxon>Thalictroideae</taxon>
        <taxon>Thalictrum</taxon>
    </lineage>
</organism>
<gene>
    <name evidence="1" type="ORF">FRX31_033360</name>
</gene>
<evidence type="ECO:0008006" key="3">
    <source>
        <dbReference type="Google" id="ProtNLM"/>
    </source>
</evidence>